<feature type="domain" description="Palmitoyltransferase DHHC" evidence="8">
    <location>
        <begin position="9"/>
        <end position="138"/>
    </location>
</feature>
<evidence type="ECO:0000313" key="11">
    <source>
        <dbReference type="WBParaSite" id="OFLC_0001276601-mRNA-1"/>
    </source>
</evidence>
<evidence type="ECO:0000256" key="6">
    <source>
        <dbReference type="ARBA" id="ARBA00023315"/>
    </source>
</evidence>
<feature type="transmembrane region" description="Helical" evidence="7">
    <location>
        <begin position="107"/>
        <end position="131"/>
    </location>
</feature>
<evidence type="ECO:0000256" key="4">
    <source>
        <dbReference type="ARBA" id="ARBA00022989"/>
    </source>
</evidence>
<evidence type="ECO:0000259" key="8">
    <source>
        <dbReference type="Pfam" id="PF01529"/>
    </source>
</evidence>
<keyword evidence="3 7" id="KW-0812">Transmembrane</keyword>
<dbReference type="EC" id="2.3.1.225" evidence="7"/>
<dbReference type="EMBL" id="UZAJ01039927">
    <property type="protein sequence ID" value="VDP12108.1"/>
    <property type="molecule type" value="Genomic_DNA"/>
</dbReference>
<name>A0A183HZ53_9BILA</name>
<dbReference type="PANTHER" id="PTHR22883:SF203">
    <property type="entry name" value="PALMITOYLTRANSFERASE"/>
    <property type="match status" value="1"/>
</dbReference>
<sequence length="221" mass="25361">MNLSLFICRDSTCKHCRQCNKCISGFDHHCKWLNNCIGAKEEERVKARIIFAGTLQFTVQILFLLLVLSVSFISAITSICLIVIVAISFINIGLLSNTEKLPIKVMLWRGLCFAASVPYSIVAVLCAHLLYFHYKLCQSMEITLQNCLCNIINNRTFFILEKKFITRTIRASSMESSCAFHRKRGMTTYNFIRVNRKCKAIAKHNRDKKLYPARILSLFFG</sequence>
<dbReference type="GO" id="GO:0005794">
    <property type="term" value="C:Golgi apparatus"/>
    <property type="evidence" value="ECO:0007669"/>
    <property type="project" value="TreeGrafter"/>
</dbReference>
<dbReference type="GO" id="GO:0016020">
    <property type="term" value="C:membrane"/>
    <property type="evidence" value="ECO:0007669"/>
    <property type="project" value="UniProtKB-SubCell"/>
</dbReference>
<dbReference type="GO" id="GO:0019706">
    <property type="term" value="F:protein-cysteine S-palmitoyltransferase activity"/>
    <property type="evidence" value="ECO:0007669"/>
    <property type="project" value="UniProtKB-EC"/>
</dbReference>
<keyword evidence="2 7" id="KW-0808">Transferase</keyword>
<keyword evidence="5 7" id="KW-0472">Membrane</keyword>
<dbReference type="GO" id="GO:0005783">
    <property type="term" value="C:endoplasmic reticulum"/>
    <property type="evidence" value="ECO:0007669"/>
    <property type="project" value="TreeGrafter"/>
</dbReference>
<dbReference type="Pfam" id="PF01529">
    <property type="entry name" value="DHHC"/>
    <property type="match status" value="1"/>
</dbReference>
<comment type="catalytic activity">
    <reaction evidence="7">
        <text>L-cysteinyl-[protein] + hexadecanoyl-CoA = S-hexadecanoyl-L-cysteinyl-[protein] + CoA</text>
        <dbReference type="Rhea" id="RHEA:36683"/>
        <dbReference type="Rhea" id="RHEA-COMP:10131"/>
        <dbReference type="Rhea" id="RHEA-COMP:11032"/>
        <dbReference type="ChEBI" id="CHEBI:29950"/>
        <dbReference type="ChEBI" id="CHEBI:57287"/>
        <dbReference type="ChEBI" id="CHEBI:57379"/>
        <dbReference type="ChEBI" id="CHEBI:74151"/>
        <dbReference type="EC" id="2.3.1.225"/>
    </reaction>
</comment>
<dbReference type="InterPro" id="IPR001594">
    <property type="entry name" value="Palmitoyltrfase_DHHC"/>
</dbReference>
<gene>
    <name evidence="9" type="ORF">OFLC_LOCUS12765</name>
</gene>
<organism evidence="11">
    <name type="scientific">Onchocerca flexuosa</name>
    <dbReference type="NCBI Taxonomy" id="387005"/>
    <lineage>
        <taxon>Eukaryota</taxon>
        <taxon>Metazoa</taxon>
        <taxon>Ecdysozoa</taxon>
        <taxon>Nematoda</taxon>
        <taxon>Chromadorea</taxon>
        <taxon>Rhabditida</taxon>
        <taxon>Spirurina</taxon>
        <taxon>Spiruromorpha</taxon>
        <taxon>Filarioidea</taxon>
        <taxon>Onchocercidae</taxon>
        <taxon>Onchocerca</taxon>
    </lineage>
</organism>
<reference evidence="9 10" key="2">
    <citation type="submission" date="2018-11" db="EMBL/GenBank/DDBJ databases">
        <authorList>
            <consortium name="Pathogen Informatics"/>
        </authorList>
    </citation>
    <scope>NUCLEOTIDE SEQUENCE [LARGE SCALE GENOMIC DNA]</scope>
</reference>
<keyword evidence="6 7" id="KW-0012">Acyltransferase</keyword>
<accession>A0A183HZ53</accession>
<comment type="subcellular location">
    <subcellularLocation>
        <location evidence="1">Membrane</location>
        <topology evidence="1">Multi-pass membrane protein</topology>
    </subcellularLocation>
</comment>
<dbReference type="PROSITE" id="PS50216">
    <property type="entry name" value="DHHC"/>
    <property type="match status" value="1"/>
</dbReference>
<dbReference type="InterPro" id="IPR039859">
    <property type="entry name" value="PFA4/ZDH16/20/ERF2-like"/>
</dbReference>
<feature type="transmembrane region" description="Helical" evidence="7">
    <location>
        <begin position="49"/>
        <end position="69"/>
    </location>
</feature>
<evidence type="ECO:0000313" key="10">
    <source>
        <dbReference type="Proteomes" id="UP000267606"/>
    </source>
</evidence>
<comment type="domain">
    <text evidence="7">The DHHC domain is required for palmitoyltransferase activity.</text>
</comment>
<reference evidence="11" key="1">
    <citation type="submission" date="2016-06" db="UniProtKB">
        <authorList>
            <consortium name="WormBaseParasite"/>
        </authorList>
    </citation>
    <scope>IDENTIFICATION</scope>
</reference>
<dbReference type="AlphaFoldDB" id="A0A183HZ53"/>
<dbReference type="GO" id="GO:0006612">
    <property type="term" value="P:protein targeting to membrane"/>
    <property type="evidence" value="ECO:0007669"/>
    <property type="project" value="TreeGrafter"/>
</dbReference>
<protein>
    <recommendedName>
        <fullName evidence="7">Palmitoyltransferase</fullName>
        <ecNumber evidence="7">2.3.1.225</ecNumber>
    </recommendedName>
</protein>
<dbReference type="Proteomes" id="UP000267606">
    <property type="component" value="Unassembled WGS sequence"/>
</dbReference>
<evidence type="ECO:0000313" key="9">
    <source>
        <dbReference type="EMBL" id="VDP12108.1"/>
    </source>
</evidence>
<dbReference type="STRING" id="387005.A0A183HZ53"/>
<evidence type="ECO:0000256" key="3">
    <source>
        <dbReference type="ARBA" id="ARBA00022692"/>
    </source>
</evidence>
<keyword evidence="10" id="KW-1185">Reference proteome</keyword>
<evidence type="ECO:0000256" key="5">
    <source>
        <dbReference type="ARBA" id="ARBA00023136"/>
    </source>
</evidence>
<feature type="transmembrane region" description="Helical" evidence="7">
    <location>
        <begin position="75"/>
        <end position="95"/>
    </location>
</feature>
<proteinExistence type="inferred from homology"/>
<comment type="similarity">
    <text evidence="7">Belongs to the DHHC palmitoyltransferase family.</text>
</comment>
<evidence type="ECO:0000256" key="7">
    <source>
        <dbReference type="RuleBase" id="RU079119"/>
    </source>
</evidence>
<evidence type="ECO:0000256" key="1">
    <source>
        <dbReference type="ARBA" id="ARBA00004141"/>
    </source>
</evidence>
<keyword evidence="4 7" id="KW-1133">Transmembrane helix</keyword>
<dbReference type="PANTHER" id="PTHR22883">
    <property type="entry name" value="ZINC FINGER DHHC DOMAIN CONTAINING PROTEIN"/>
    <property type="match status" value="1"/>
</dbReference>
<evidence type="ECO:0000256" key="2">
    <source>
        <dbReference type="ARBA" id="ARBA00022679"/>
    </source>
</evidence>
<dbReference type="WBParaSite" id="OFLC_0001276601-mRNA-1">
    <property type="protein sequence ID" value="OFLC_0001276601-mRNA-1"/>
    <property type="gene ID" value="OFLC_0001276601"/>
</dbReference>